<organism evidence="1 2">
    <name type="scientific">Coniochaeta hoffmannii</name>
    <dbReference type="NCBI Taxonomy" id="91930"/>
    <lineage>
        <taxon>Eukaryota</taxon>
        <taxon>Fungi</taxon>
        <taxon>Dikarya</taxon>
        <taxon>Ascomycota</taxon>
        <taxon>Pezizomycotina</taxon>
        <taxon>Sordariomycetes</taxon>
        <taxon>Sordariomycetidae</taxon>
        <taxon>Coniochaetales</taxon>
        <taxon>Coniochaetaceae</taxon>
        <taxon>Coniochaeta</taxon>
    </lineage>
</organism>
<proteinExistence type="predicted"/>
<gene>
    <name evidence="1" type="ORF">NKR19_g6413</name>
</gene>
<evidence type="ECO:0000313" key="1">
    <source>
        <dbReference type="EMBL" id="KAJ9144443.1"/>
    </source>
</evidence>
<reference evidence="1" key="1">
    <citation type="submission" date="2022-07" db="EMBL/GenBank/DDBJ databases">
        <title>Fungi with potential for degradation of polypropylene.</title>
        <authorList>
            <person name="Gostincar C."/>
        </authorList>
    </citation>
    <scope>NUCLEOTIDE SEQUENCE</scope>
    <source>
        <strain evidence="1">EXF-13287</strain>
    </source>
</reference>
<dbReference type="EMBL" id="JANBVN010000098">
    <property type="protein sequence ID" value="KAJ9144443.1"/>
    <property type="molecule type" value="Genomic_DNA"/>
</dbReference>
<sequence length="472" mass="52660">MVRNLEFSSDDRVVGLDNRTVAYHNLKSGETYRVFVARLPENDLGYVGCPGNAVVSPDLTKVAMSWRGRAPLVWDLDHEESLLPYVCRVKDPNDPLLYPEQLWWQPETGYPLVLCDDTRLVEWRFWTSVKSTYSIPTSLSSAMAFTPNCQRFYDIRGSLCNVWEPDVLVRLDQQDLEDNSSSGGSFVVTEPITSAAGSDHILITAMGMTNSDTYFSYGGVLVLSWSQSGKYMVSCDEFRQVVAKGLQTKEEGRWAVFAVFETNLEENALQLLFSPDEKLLLISTPSRDCTLSLCLELEIEEGNSCTRLGVHWASDISPGGLEIYILYLSDSTLVTPPQASNLLTARLDTGPTVLTTNVPCSLAEHMKLLFHTIGTSVVFLDHEGWLSTWDVTTPTKADGPHISTRKASPVNHYHNTVECDIEGIEGLTRHFFAPKDWLNTDTSHLTVVHGQEGTLFCPRYGDVAIVRSGMRI</sequence>
<accession>A0AA38RE96</accession>
<evidence type="ECO:0000313" key="2">
    <source>
        <dbReference type="Proteomes" id="UP001174691"/>
    </source>
</evidence>
<dbReference type="AlphaFoldDB" id="A0AA38RE96"/>
<dbReference type="InterPro" id="IPR011044">
    <property type="entry name" value="Quino_amine_DH_bsu"/>
</dbReference>
<dbReference type="Proteomes" id="UP001174691">
    <property type="component" value="Unassembled WGS sequence"/>
</dbReference>
<dbReference type="SUPFAM" id="SSF50969">
    <property type="entry name" value="YVTN repeat-like/Quinoprotein amine dehydrogenase"/>
    <property type="match status" value="1"/>
</dbReference>
<keyword evidence="2" id="KW-1185">Reference proteome</keyword>
<comment type="caution">
    <text evidence="1">The sequence shown here is derived from an EMBL/GenBank/DDBJ whole genome shotgun (WGS) entry which is preliminary data.</text>
</comment>
<protein>
    <submittedName>
        <fullName evidence="1">Uncharacterized protein</fullName>
    </submittedName>
</protein>
<name>A0AA38RE96_9PEZI</name>